<dbReference type="OrthoDB" id="1551170at2"/>
<dbReference type="InterPro" id="IPR039422">
    <property type="entry name" value="MarR/SlyA-like"/>
</dbReference>
<dbReference type="EMBL" id="LRFC01000034">
    <property type="protein sequence ID" value="KZE64769.1"/>
    <property type="molecule type" value="Genomic_DNA"/>
</dbReference>
<dbReference type="InterPro" id="IPR036388">
    <property type="entry name" value="WH-like_DNA-bd_sf"/>
</dbReference>
<dbReference type="GO" id="GO:0006950">
    <property type="term" value="P:response to stress"/>
    <property type="evidence" value="ECO:0007669"/>
    <property type="project" value="TreeGrafter"/>
</dbReference>
<feature type="domain" description="HTH marR-type" evidence="2">
    <location>
        <begin position="7"/>
        <end position="136"/>
    </location>
</feature>
<protein>
    <submittedName>
        <fullName evidence="3">Transcriptional regulator</fullName>
    </submittedName>
</protein>
<comment type="caution">
    <text evidence="3">The sequence shown here is derived from an EMBL/GenBank/DDBJ whole genome shotgun (WGS) entry which is preliminary data.</text>
</comment>
<evidence type="ECO:0000313" key="4">
    <source>
        <dbReference type="Proteomes" id="UP000076567"/>
    </source>
</evidence>
<dbReference type="GO" id="GO:0003700">
    <property type="term" value="F:DNA-binding transcription factor activity"/>
    <property type="evidence" value="ECO:0007669"/>
    <property type="project" value="InterPro"/>
</dbReference>
<dbReference type="GO" id="GO:0003677">
    <property type="term" value="F:DNA binding"/>
    <property type="evidence" value="ECO:0007669"/>
    <property type="project" value="UniProtKB-KW"/>
</dbReference>
<keyword evidence="1" id="KW-0238">DNA-binding</keyword>
<dbReference type="SUPFAM" id="SSF46785">
    <property type="entry name" value="Winged helix' DNA-binding domain"/>
    <property type="match status" value="1"/>
</dbReference>
<gene>
    <name evidence="3" type="ORF">AWM68_08885</name>
</gene>
<keyword evidence="4" id="KW-1185">Reference proteome</keyword>
<proteinExistence type="predicted"/>
<dbReference type="SMART" id="SM00347">
    <property type="entry name" value="HTH_MARR"/>
    <property type="match status" value="1"/>
</dbReference>
<evidence type="ECO:0000259" key="2">
    <source>
        <dbReference type="PROSITE" id="PS50995"/>
    </source>
</evidence>
<dbReference type="AlphaFoldDB" id="A0A163Q9G5"/>
<dbReference type="PANTHER" id="PTHR33164">
    <property type="entry name" value="TRANSCRIPTIONAL REGULATOR, MARR FAMILY"/>
    <property type="match status" value="1"/>
</dbReference>
<dbReference type="RefSeq" id="WP_066242837.1">
    <property type="nucleotide sequence ID" value="NZ_LRFC01000034.1"/>
</dbReference>
<dbReference type="InterPro" id="IPR036390">
    <property type="entry name" value="WH_DNA-bd_sf"/>
</dbReference>
<evidence type="ECO:0000256" key="1">
    <source>
        <dbReference type="ARBA" id="ARBA00023125"/>
    </source>
</evidence>
<accession>A0A163Q9G5</accession>
<dbReference type="PANTHER" id="PTHR33164:SF43">
    <property type="entry name" value="HTH-TYPE TRANSCRIPTIONAL REPRESSOR YETL"/>
    <property type="match status" value="1"/>
</dbReference>
<sequence length="140" mass="15790">MPEKYLENCLYFTVNKLSRVITKMAEESFRPTGISPTHGFLMMLVNNKPGITQSELAEELHMTPSTITRFVDKLVVKGLAERKVQGKMSHIHPTEAGTEIQRELEKAWKDLFRNYSDILGEEEGKALTKATHLAAGQLDS</sequence>
<evidence type="ECO:0000313" key="3">
    <source>
        <dbReference type="EMBL" id="KZE64769.1"/>
    </source>
</evidence>
<dbReference type="Pfam" id="PF01047">
    <property type="entry name" value="MarR"/>
    <property type="match status" value="1"/>
</dbReference>
<dbReference type="PROSITE" id="PS50995">
    <property type="entry name" value="HTH_MARR_2"/>
    <property type="match status" value="1"/>
</dbReference>
<dbReference type="Gene3D" id="1.10.10.10">
    <property type="entry name" value="Winged helix-like DNA-binding domain superfamily/Winged helix DNA-binding domain"/>
    <property type="match status" value="1"/>
</dbReference>
<dbReference type="Proteomes" id="UP000076567">
    <property type="component" value="Unassembled WGS sequence"/>
</dbReference>
<name>A0A163Q9G5_9BACL</name>
<organism evidence="3 4">
    <name type="scientific">Fictibacillus phosphorivorans</name>
    <dbReference type="NCBI Taxonomy" id="1221500"/>
    <lineage>
        <taxon>Bacteria</taxon>
        <taxon>Bacillati</taxon>
        <taxon>Bacillota</taxon>
        <taxon>Bacilli</taxon>
        <taxon>Bacillales</taxon>
        <taxon>Fictibacillaceae</taxon>
        <taxon>Fictibacillus</taxon>
    </lineage>
</organism>
<dbReference type="InterPro" id="IPR000835">
    <property type="entry name" value="HTH_MarR-typ"/>
</dbReference>
<reference evidence="4" key="1">
    <citation type="submission" date="2016-01" db="EMBL/GenBank/DDBJ databases">
        <title>Draft genome of Chromobacterium sp. F49.</title>
        <authorList>
            <person name="Hong K.W."/>
        </authorList>
    </citation>
    <scope>NUCLEOTIDE SEQUENCE [LARGE SCALE GENOMIC DNA]</scope>
    <source>
        <strain evidence="4">P7IIIA</strain>
    </source>
</reference>